<feature type="domain" description="PHD-type" evidence="10">
    <location>
        <begin position="211"/>
        <end position="260"/>
    </location>
</feature>
<dbReference type="InterPro" id="IPR019786">
    <property type="entry name" value="Zinc_finger_PHD-type_CS"/>
</dbReference>
<evidence type="ECO:0000256" key="9">
    <source>
        <dbReference type="SAM" id="MobiDB-lite"/>
    </source>
</evidence>
<dbReference type="Pfam" id="PF12998">
    <property type="entry name" value="ING"/>
    <property type="match status" value="1"/>
</dbReference>
<evidence type="ECO:0000259" key="10">
    <source>
        <dbReference type="PROSITE" id="PS50016"/>
    </source>
</evidence>
<comment type="subunit">
    <text evidence="8">Component of an histone acetyltransferase complex. Interacts with H3K4me3 and to a lesser extent with H3K4me2.</text>
</comment>
<evidence type="ECO:0000313" key="11">
    <source>
        <dbReference type="Proteomes" id="UP000695022"/>
    </source>
</evidence>
<comment type="similarity">
    <text evidence="2 8">Belongs to the ING family.</text>
</comment>
<name>A0ABM1EJQ8_PRICU</name>
<dbReference type="InterPro" id="IPR019787">
    <property type="entry name" value="Znf_PHD-finger"/>
</dbReference>
<evidence type="ECO:0000256" key="2">
    <source>
        <dbReference type="ARBA" id="ARBA00010210"/>
    </source>
</evidence>
<evidence type="ECO:0000256" key="3">
    <source>
        <dbReference type="ARBA" id="ARBA00022723"/>
    </source>
</evidence>
<evidence type="ECO:0000256" key="8">
    <source>
        <dbReference type="RuleBase" id="RU361213"/>
    </source>
</evidence>
<keyword evidence="11" id="KW-1185">Reference proteome</keyword>
<gene>
    <name evidence="12" type="primary">LOC106812930</name>
</gene>
<evidence type="ECO:0000256" key="4">
    <source>
        <dbReference type="ARBA" id="ARBA00022771"/>
    </source>
</evidence>
<dbReference type="SMART" id="SM00249">
    <property type="entry name" value="PHD"/>
    <property type="match status" value="1"/>
</dbReference>
<evidence type="ECO:0000256" key="5">
    <source>
        <dbReference type="ARBA" id="ARBA00022833"/>
    </source>
</evidence>
<dbReference type="CDD" id="cd16857">
    <property type="entry name" value="ING_ING1_2"/>
    <property type="match status" value="1"/>
</dbReference>
<keyword evidence="4 7" id="KW-0863">Zinc-finger</keyword>
<dbReference type="SMART" id="SM01408">
    <property type="entry name" value="ING"/>
    <property type="match status" value="1"/>
</dbReference>
<feature type="compositionally biased region" description="Basic residues" evidence="9">
    <location>
        <begin position="182"/>
        <end position="191"/>
    </location>
</feature>
<dbReference type="InterPro" id="IPR024610">
    <property type="entry name" value="ING_N_histone-binding"/>
</dbReference>
<dbReference type="SUPFAM" id="SSF57903">
    <property type="entry name" value="FYVE/PHD zinc finger"/>
    <property type="match status" value="1"/>
</dbReference>
<organism evidence="11 12">
    <name type="scientific">Priapulus caudatus</name>
    <name type="common">Priapulid worm</name>
    <dbReference type="NCBI Taxonomy" id="37621"/>
    <lineage>
        <taxon>Eukaryota</taxon>
        <taxon>Metazoa</taxon>
        <taxon>Ecdysozoa</taxon>
        <taxon>Scalidophora</taxon>
        <taxon>Priapulida</taxon>
        <taxon>Priapulimorpha</taxon>
        <taxon>Priapulimorphida</taxon>
        <taxon>Priapulidae</taxon>
        <taxon>Priapulus</taxon>
    </lineage>
</organism>
<feature type="region of interest" description="Disordered" evidence="9">
    <location>
        <begin position="182"/>
        <end position="204"/>
    </location>
</feature>
<evidence type="ECO:0000256" key="6">
    <source>
        <dbReference type="ARBA" id="ARBA00023242"/>
    </source>
</evidence>
<dbReference type="GeneID" id="106812930"/>
<comment type="subcellular location">
    <subcellularLocation>
        <location evidence="1 8">Nucleus</location>
    </subcellularLocation>
</comment>
<dbReference type="PROSITE" id="PS01359">
    <property type="entry name" value="ZF_PHD_1"/>
    <property type="match status" value="1"/>
</dbReference>
<dbReference type="RefSeq" id="XP_014672429.1">
    <property type="nucleotide sequence ID" value="XM_014816943.1"/>
</dbReference>
<dbReference type="InterPro" id="IPR013083">
    <property type="entry name" value="Znf_RING/FYVE/PHD"/>
</dbReference>
<dbReference type="Gene3D" id="3.30.40.10">
    <property type="entry name" value="Zinc/RING finger domain, C3HC4 (zinc finger)"/>
    <property type="match status" value="1"/>
</dbReference>
<sequence>MLNQAAVEALYSAAYLDDYVDCMEFLPNELQRSITQMRELDLKYQTLLREMEQHLQVFRAETDNVARKRSLIHIQRALIKTQELGDDKLQLMSQVIDVIENRARQLDTDYHSLEMGKPEEKSDVARQQPEERGATYVVPISRDKASLKRSRRAKPDTAAILRDVVVPLEVVAAPVVVEEKLRPKKKKRKTKVEKERTPDSPVAEAIDPNEPVYCLCQQVSFGEMVGCDYEHCPIEWFHFSCVKLVSKPKGRWYCPRCRGDNSKTCRYK</sequence>
<dbReference type="InterPro" id="IPR028651">
    <property type="entry name" value="ING_fam"/>
</dbReference>
<dbReference type="CDD" id="cd15584">
    <property type="entry name" value="PHD_ING1_2"/>
    <property type="match status" value="1"/>
</dbReference>
<dbReference type="PANTHER" id="PTHR10333">
    <property type="entry name" value="INHIBITOR OF GROWTH PROTEIN"/>
    <property type="match status" value="1"/>
</dbReference>
<keyword evidence="5 8" id="KW-0862">Zinc</keyword>
<evidence type="ECO:0000256" key="7">
    <source>
        <dbReference type="PROSITE-ProRule" id="PRU00146"/>
    </source>
</evidence>
<reference evidence="12" key="1">
    <citation type="submission" date="2025-08" db="UniProtKB">
        <authorList>
            <consortium name="RefSeq"/>
        </authorList>
    </citation>
    <scope>IDENTIFICATION</scope>
</reference>
<protein>
    <recommendedName>
        <fullName evidence="8">Inhibitor of growth protein</fullName>
    </recommendedName>
</protein>
<dbReference type="InterPro" id="IPR001965">
    <property type="entry name" value="Znf_PHD"/>
</dbReference>
<evidence type="ECO:0000313" key="12">
    <source>
        <dbReference type="RefSeq" id="XP_014672429.1"/>
    </source>
</evidence>
<dbReference type="PROSITE" id="PS50016">
    <property type="entry name" value="ZF_PHD_2"/>
    <property type="match status" value="1"/>
</dbReference>
<dbReference type="InterPro" id="IPR028643">
    <property type="entry name" value="ING1_PHD_Znf"/>
</dbReference>
<comment type="domain">
    <text evidence="8">The PHD-type zinc finger mediates the binding to H3K4me3.</text>
</comment>
<dbReference type="Proteomes" id="UP000695022">
    <property type="component" value="Unplaced"/>
</dbReference>
<comment type="function">
    <text evidence="8">Component of an histone acetyltransferase complex.</text>
</comment>
<keyword evidence="8" id="KW-0156">Chromatin regulator</keyword>
<dbReference type="PANTHER" id="PTHR10333:SF89">
    <property type="entry name" value="INHIBITOR OF GROWTH PROTEIN"/>
    <property type="match status" value="1"/>
</dbReference>
<proteinExistence type="inferred from homology"/>
<evidence type="ECO:0000256" key="1">
    <source>
        <dbReference type="ARBA" id="ARBA00004123"/>
    </source>
</evidence>
<keyword evidence="3 8" id="KW-0479">Metal-binding</keyword>
<dbReference type="Gene3D" id="6.10.140.1740">
    <property type="match status" value="1"/>
</dbReference>
<dbReference type="InterPro" id="IPR011011">
    <property type="entry name" value="Znf_FYVE_PHD"/>
</dbReference>
<keyword evidence="6 8" id="KW-0539">Nucleus</keyword>
<accession>A0ABM1EJQ8</accession>